<protein>
    <recommendedName>
        <fullName evidence="3">Lipoprotein</fullName>
    </recommendedName>
</protein>
<keyword evidence="2" id="KW-1185">Reference proteome</keyword>
<dbReference type="EMBL" id="FNJM01000001">
    <property type="protein sequence ID" value="SDO97838.1"/>
    <property type="molecule type" value="Genomic_DNA"/>
</dbReference>
<gene>
    <name evidence="1" type="ORF">SAMN04488529_1011010</name>
</gene>
<evidence type="ECO:0008006" key="3">
    <source>
        <dbReference type="Google" id="ProtNLM"/>
    </source>
</evidence>
<dbReference type="RefSeq" id="WP_175490771.1">
    <property type="nucleotide sequence ID" value="NZ_FNJM01000001.1"/>
</dbReference>
<reference evidence="1 2" key="1">
    <citation type="submission" date="2016-10" db="EMBL/GenBank/DDBJ databases">
        <authorList>
            <person name="de Groot N.N."/>
        </authorList>
    </citation>
    <scope>NUCLEOTIDE SEQUENCE [LARGE SCALE GENOMIC DNA]</scope>
    <source>
        <strain evidence="1 2">DSM 12272</strain>
    </source>
</reference>
<evidence type="ECO:0000313" key="2">
    <source>
        <dbReference type="Proteomes" id="UP000198597"/>
    </source>
</evidence>
<proteinExistence type="predicted"/>
<evidence type="ECO:0000313" key="1">
    <source>
        <dbReference type="EMBL" id="SDO97838.1"/>
    </source>
</evidence>
<name>A0A1H0NZ75_9CLOT</name>
<organism evidence="1 2">
    <name type="scientific">Clostridium gasigenes</name>
    <dbReference type="NCBI Taxonomy" id="94869"/>
    <lineage>
        <taxon>Bacteria</taxon>
        <taxon>Bacillati</taxon>
        <taxon>Bacillota</taxon>
        <taxon>Clostridia</taxon>
        <taxon>Eubacteriales</taxon>
        <taxon>Clostridiaceae</taxon>
        <taxon>Clostridium</taxon>
    </lineage>
</organism>
<dbReference type="STRING" id="94869.SAMN04488529_1011010"/>
<dbReference type="Proteomes" id="UP000198597">
    <property type="component" value="Unassembled WGS sequence"/>
</dbReference>
<sequence>MRKYKISAILGIVLMGVSSFLACVSQTSLIVLIGNIGIMVSIGVMTYGFLHLQP</sequence>
<accession>A0A1H0NZ75</accession>
<dbReference type="AlphaFoldDB" id="A0A1H0NZ75"/>
<dbReference type="PROSITE" id="PS51257">
    <property type="entry name" value="PROKAR_LIPOPROTEIN"/>
    <property type="match status" value="1"/>
</dbReference>